<evidence type="ECO:0000313" key="1">
    <source>
        <dbReference type="EMBL" id="GAG41407.1"/>
    </source>
</evidence>
<comment type="caution">
    <text evidence="1">The sequence shown here is derived from an EMBL/GenBank/DDBJ whole genome shotgun (WGS) entry which is preliminary data.</text>
</comment>
<gene>
    <name evidence="1" type="ORF">S01H1_64312</name>
</gene>
<accession>X0Y223</accession>
<name>X0Y223_9ZZZZ</name>
<sequence length="251" mass="26839">NKATQLAKTHIRLANGGNVDYGDDSDGSFTAIGFVDQVAGAGASISEPFTTRFVQWKNNRFYFARANKSGDVWTASYMGRWGLNTAATSARYLYAARTDNPQGANALDGKDSGNAGTTTEGATDVAVCAVIGPGTGYGGTWAESLPCTRETWTQADDTKKYMVDGMVDIEATSGDLSYDRYDVSEWNIYATDGGDSGSTMYYVGNVIATIGSEASLEWQNADYDYSKAAPTTRDTGTIADNPILIHAHNSR</sequence>
<reference evidence="1" key="1">
    <citation type="journal article" date="2014" name="Front. Microbiol.">
        <title>High frequency of phylogenetically diverse reductive dehalogenase-homologous genes in deep subseafloor sedimentary metagenomes.</title>
        <authorList>
            <person name="Kawai M."/>
            <person name="Futagami T."/>
            <person name="Toyoda A."/>
            <person name="Takaki Y."/>
            <person name="Nishi S."/>
            <person name="Hori S."/>
            <person name="Arai W."/>
            <person name="Tsubouchi T."/>
            <person name="Morono Y."/>
            <person name="Uchiyama I."/>
            <person name="Ito T."/>
            <person name="Fujiyama A."/>
            <person name="Inagaki F."/>
            <person name="Takami H."/>
        </authorList>
    </citation>
    <scope>NUCLEOTIDE SEQUENCE</scope>
    <source>
        <strain evidence="1">Expedition CK06-06</strain>
    </source>
</reference>
<feature type="non-terminal residue" evidence="1">
    <location>
        <position position="1"/>
    </location>
</feature>
<organism evidence="1">
    <name type="scientific">marine sediment metagenome</name>
    <dbReference type="NCBI Taxonomy" id="412755"/>
    <lineage>
        <taxon>unclassified sequences</taxon>
        <taxon>metagenomes</taxon>
        <taxon>ecological metagenomes</taxon>
    </lineage>
</organism>
<dbReference type="EMBL" id="BARS01042382">
    <property type="protein sequence ID" value="GAG41407.1"/>
    <property type="molecule type" value="Genomic_DNA"/>
</dbReference>
<protein>
    <submittedName>
        <fullName evidence="1">Uncharacterized protein</fullName>
    </submittedName>
</protein>
<feature type="non-terminal residue" evidence="1">
    <location>
        <position position="251"/>
    </location>
</feature>
<dbReference type="AlphaFoldDB" id="X0Y223"/>
<proteinExistence type="predicted"/>